<dbReference type="EMBL" id="NOZP01000049">
    <property type="protein sequence ID" value="OYD16454.1"/>
    <property type="molecule type" value="Genomic_DNA"/>
</dbReference>
<accession>A0A235BW94</accession>
<evidence type="ECO:0000259" key="1">
    <source>
        <dbReference type="Pfam" id="PF03351"/>
    </source>
</evidence>
<dbReference type="CDD" id="cd09631">
    <property type="entry name" value="DOMON_DOH"/>
    <property type="match status" value="1"/>
</dbReference>
<dbReference type="Pfam" id="PF03351">
    <property type="entry name" value="DOMON"/>
    <property type="match status" value="1"/>
</dbReference>
<comment type="caution">
    <text evidence="2">The sequence shown here is derived from an EMBL/GenBank/DDBJ whole genome shotgun (WGS) entry which is preliminary data.</text>
</comment>
<sequence length="240" mass="26643">MKSIKPILFDRHRKANPFLFPRVQACLILFLLASFSLAQEMPVMPYDSLMDDRVSVDGEVDREDNEYPAEFEDPGTGITISWGFDDSLIYLALETKAKGWFGIGFGAPKMNESNMVIGFYTDDSTAVYNVVGKDYGYTVAAEADSLFPDWDIDFDDETGVTTLEFTYPLKWSGEDAPEIFAQNEVLKGTAIPGLEPGDIFDLILAQNTKTISLKTKPTQHGQLKFKMAGIPAAVPEQGKK</sequence>
<proteinExistence type="predicted"/>
<evidence type="ECO:0000313" key="3">
    <source>
        <dbReference type="Proteomes" id="UP000215559"/>
    </source>
</evidence>
<gene>
    <name evidence="2" type="ORF">CH330_02750</name>
</gene>
<feature type="domain" description="DOMON" evidence="1">
    <location>
        <begin position="78"/>
        <end position="171"/>
    </location>
</feature>
<dbReference type="Proteomes" id="UP000215559">
    <property type="component" value="Unassembled WGS sequence"/>
</dbReference>
<protein>
    <recommendedName>
        <fullName evidence="1">DOMON domain-containing protein</fullName>
    </recommendedName>
</protein>
<evidence type="ECO:0000313" key="2">
    <source>
        <dbReference type="EMBL" id="OYD16454.1"/>
    </source>
</evidence>
<organism evidence="2 3">
    <name type="scientific">candidate division WOR-3 bacterium JGI_Cruoil_03_51_56</name>
    <dbReference type="NCBI Taxonomy" id="1973747"/>
    <lineage>
        <taxon>Bacteria</taxon>
        <taxon>Bacteria division WOR-3</taxon>
    </lineage>
</organism>
<reference evidence="2 3" key="1">
    <citation type="submission" date="2017-07" db="EMBL/GenBank/DDBJ databases">
        <title>Recovery of genomes from metagenomes via a dereplication, aggregation, and scoring strategy.</title>
        <authorList>
            <person name="Sieber C.M."/>
            <person name="Probst A.J."/>
            <person name="Sharrar A."/>
            <person name="Thomas B.C."/>
            <person name="Hess M."/>
            <person name="Tringe S.G."/>
            <person name="Banfield J.F."/>
        </authorList>
    </citation>
    <scope>NUCLEOTIDE SEQUENCE [LARGE SCALE GENOMIC DNA]</scope>
    <source>
        <strain evidence="2">JGI_Cruoil_03_51_56</strain>
    </source>
</reference>
<dbReference type="SUPFAM" id="SSF49344">
    <property type="entry name" value="CBD9-like"/>
    <property type="match status" value="1"/>
</dbReference>
<dbReference type="AlphaFoldDB" id="A0A235BW94"/>
<dbReference type="InterPro" id="IPR045266">
    <property type="entry name" value="DOH_DOMON"/>
</dbReference>
<name>A0A235BW94_UNCW3</name>
<dbReference type="InterPro" id="IPR005018">
    <property type="entry name" value="DOMON_domain"/>
</dbReference>